<keyword evidence="7" id="KW-0813">Transport</keyword>
<dbReference type="AlphaFoldDB" id="A0A2I6S7F0"/>
<accession>A0A2I6S7F0</accession>
<feature type="transmembrane region" description="Helical" evidence="7">
    <location>
        <begin position="169"/>
        <end position="190"/>
    </location>
</feature>
<keyword evidence="6 7" id="KW-0472">Membrane</keyword>
<feature type="transmembrane region" description="Helical" evidence="7">
    <location>
        <begin position="101"/>
        <end position="122"/>
    </location>
</feature>
<keyword evidence="10" id="KW-1185">Reference proteome</keyword>
<feature type="transmembrane region" description="Helical" evidence="7">
    <location>
        <begin position="312"/>
        <end position="342"/>
    </location>
</feature>
<dbReference type="NCBIfam" id="TIGR00786">
    <property type="entry name" value="dctM"/>
    <property type="match status" value="1"/>
</dbReference>
<dbReference type="EMBL" id="CP025682">
    <property type="protein sequence ID" value="AUN95174.1"/>
    <property type="molecule type" value="Genomic_DNA"/>
</dbReference>
<evidence type="ECO:0000259" key="8">
    <source>
        <dbReference type="Pfam" id="PF06808"/>
    </source>
</evidence>
<dbReference type="GO" id="GO:0005886">
    <property type="term" value="C:plasma membrane"/>
    <property type="evidence" value="ECO:0007669"/>
    <property type="project" value="UniProtKB-SubCell"/>
</dbReference>
<evidence type="ECO:0000313" key="9">
    <source>
        <dbReference type="EMBL" id="AUN95174.1"/>
    </source>
</evidence>
<proteinExistence type="inferred from homology"/>
<organism evidence="9 10">
    <name type="scientific">Pseudazoarcus pumilus</name>
    <dbReference type="NCBI Taxonomy" id="2067960"/>
    <lineage>
        <taxon>Bacteria</taxon>
        <taxon>Pseudomonadati</taxon>
        <taxon>Pseudomonadota</taxon>
        <taxon>Betaproteobacteria</taxon>
        <taxon>Rhodocyclales</taxon>
        <taxon>Zoogloeaceae</taxon>
        <taxon>Pseudazoarcus</taxon>
    </lineage>
</organism>
<comment type="function">
    <text evidence="7">Part of the tripartite ATP-independent periplasmic (TRAP) transport system.</text>
</comment>
<evidence type="ECO:0000256" key="3">
    <source>
        <dbReference type="ARBA" id="ARBA00022519"/>
    </source>
</evidence>
<comment type="subunit">
    <text evidence="7">The complex comprises the extracytoplasmic solute receptor protein and the two transmembrane proteins.</text>
</comment>
<feature type="transmembrane region" description="Helical" evidence="7">
    <location>
        <begin position="354"/>
        <end position="379"/>
    </location>
</feature>
<comment type="subcellular location">
    <subcellularLocation>
        <location evidence="1 7">Cell inner membrane</location>
        <topology evidence="1 7">Multi-pass membrane protein</topology>
    </subcellularLocation>
</comment>
<evidence type="ECO:0000256" key="7">
    <source>
        <dbReference type="RuleBase" id="RU369079"/>
    </source>
</evidence>
<evidence type="ECO:0000256" key="6">
    <source>
        <dbReference type="ARBA" id="ARBA00023136"/>
    </source>
</evidence>
<keyword evidence="3 7" id="KW-0997">Cell inner membrane</keyword>
<protein>
    <recommendedName>
        <fullName evidence="7">TRAP transporter large permease protein</fullName>
    </recommendedName>
</protein>
<keyword evidence="4 7" id="KW-0812">Transmembrane</keyword>
<dbReference type="RefSeq" id="WP_102247240.1">
    <property type="nucleotide sequence ID" value="NZ_CP025682.1"/>
</dbReference>
<dbReference type="GO" id="GO:0022857">
    <property type="term" value="F:transmembrane transporter activity"/>
    <property type="evidence" value="ECO:0007669"/>
    <property type="project" value="UniProtKB-UniRule"/>
</dbReference>
<keyword evidence="5 7" id="KW-1133">Transmembrane helix</keyword>
<feature type="transmembrane region" description="Helical" evidence="7">
    <location>
        <begin position="270"/>
        <end position="292"/>
    </location>
</feature>
<comment type="similarity">
    <text evidence="7">Belongs to the TRAP transporter large permease family.</text>
</comment>
<dbReference type="InterPro" id="IPR010656">
    <property type="entry name" value="DctM"/>
</dbReference>
<dbReference type="Pfam" id="PF06808">
    <property type="entry name" value="DctM"/>
    <property type="match status" value="1"/>
</dbReference>
<dbReference type="PIRSF" id="PIRSF006066">
    <property type="entry name" value="HI0050"/>
    <property type="match status" value="1"/>
</dbReference>
<dbReference type="PANTHER" id="PTHR33362:SF2">
    <property type="entry name" value="TRAP TRANSPORTER LARGE PERMEASE PROTEIN"/>
    <property type="match status" value="1"/>
</dbReference>
<gene>
    <name evidence="9" type="ORF">C0099_09670</name>
</gene>
<dbReference type="KEGG" id="atw:C0099_09670"/>
<feature type="transmembrane region" description="Helical" evidence="7">
    <location>
        <begin position="46"/>
        <end position="65"/>
    </location>
</feature>
<dbReference type="Proteomes" id="UP000242205">
    <property type="component" value="Chromosome"/>
</dbReference>
<name>A0A2I6S7F0_9RHOO</name>
<evidence type="ECO:0000256" key="1">
    <source>
        <dbReference type="ARBA" id="ARBA00004429"/>
    </source>
</evidence>
<keyword evidence="2" id="KW-1003">Cell membrane</keyword>
<reference evidence="9 10" key="1">
    <citation type="submission" date="2018-01" db="EMBL/GenBank/DDBJ databases">
        <authorList>
            <person name="Fu G.-Y."/>
        </authorList>
    </citation>
    <scope>NUCLEOTIDE SEQUENCE [LARGE SCALE GENOMIC DNA]</scope>
    <source>
        <strain evidence="9 10">SY39</strain>
    </source>
</reference>
<feature type="transmembrane region" description="Helical" evidence="7">
    <location>
        <begin position="215"/>
        <end position="234"/>
    </location>
</feature>
<evidence type="ECO:0000256" key="4">
    <source>
        <dbReference type="ARBA" id="ARBA00022692"/>
    </source>
</evidence>
<dbReference type="InterPro" id="IPR004681">
    <property type="entry name" value="TRAP_DctM"/>
</dbReference>
<evidence type="ECO:0000256" key="5">
    <source>
        <dbReference type="ARBA" id="ARBA00022989"/>
    </source>
</evidence>
<dbReference type="PANTHER" id="PTHR33362">
    <property type="entry name" value="SIALIC ACID TRAP TRANSPORTER PERMEASE PROTEIN SIAT-RELATED"/>
    <property type="match status" value="1"/>
</dbReference>
<dbReference type="OrthoDB" id="9777699at2"/>
<sequence length="426" mass="44560">MTLVLFVVFFGSLLLSVPVVFALALGCAAALMWQGRLPGTVVPQQLVAAIDSAPLLAIPLFILFGELVSRGSIGTRLVALCEALVGWARGGLAHANVLASMFFGGISGAATADTAAVGSVMIPEMKRRGYPAAFAAVVTCTSSVMGNLIPPSIDLILYAWLTGTPVDQLFAAGIVPGIAIGVSLMVIAWVQSRLHGYGMPQAFNARRLATTTRDALPTLLLPAIILGGIFTGVFTVTESAAVAFIYGLLLTTVVYRDIGWRELPRLLGAACLTIGSIMLLLAVAKVFGWILTIERVPQDLSAFLLANFPSKAFFAVNVILLALAAGCFLTPATALIILTPILHPVAMALGFDPLHFGVLLLSALALGHVTPPVGLTLFIGSSLSEVPIDRLIKPLIPFLVAMIVAVLAIAYVPALTLTVPALFGMR</sequence>
<comment type="caution">
    <text evidence="7">Lacks conserved residue(s) required for the propagation of feature annotation.</text>
</comment>
<feature type="domain" description="TRAP C4-dicarboxylate transport system permease DctM subunit" evidence="8">
    <location>
        <begin position="6"/>
        <end position="415"/>
    </location>
</feature>
<feature type="transmembrane region" description="Helical" evidence="7">
    <location>
        <begin position="129"/>
        <end position="149"/>
    </location>
</feature>
<evidence type="ECO:0000256" key="2">
    <source>
        <dbReference type="ARBA" id="ARBA00022475"/>
    </source>
</evidence>
<evidence type="ECO:0000313" key="10">
    <source>
        <dbReference type="Proteomes" id="UP000242205"/>
    </source>
</evidence>
<feature type="transmembrane region" description="Helical" evidence="7">
    <location>
        <begin position="399"/>
        <end position="423"/>
    </location>
</feature>